<dbReference type="InterPro" id="IPR003615">
    <property type="entry name" value="HNH_nuc"/>
</dbReference>
<dbReference type="Pfam" id="PF02720">
    <property type="entry name" value="DUF222"/>
    <property type="match status" value="1"/>
</dbReference>
<keyword evidence="3" id="KW-0255">Endonuclease</keyword>
<protein>
    <submittedName>
        <fullName evidence="3">HNH endonuclease</fullName>
    </submittedName>
</protein>
<evidence type="ECO:0000256" key="1">
    <source>
        <dbReference type="SAM" id="MobiDB-lite"/>
    </source>
</evidence>
<gene>
    <name evidence="3" type="ORF">NF556_10275</name>
</gene>
<proteinExistence type="predicted"/>
<feature type="domain" description="HNH nuclease" evidence="2">
    <location>
        <begin position="363"/>
        <end position="413"/>
    </location>
</feature>
<dbReference type="Proteomes" id="UP001056455">
    <property type="component" value="Chromosome"/>
</dbReference>
<accession>A0ABY4Z0U4</accession>
<dbReference type="Gene3D" id="1.10.30.50">
    <property type="match status" value="1"/>
</dbReference>
<dbReference type="CDD" id="cd00085">
    <property type="entry name" value="HNHc"/>
    <property type="match status" value="1"/>
</dbReference>
<dbReference type="EMBL" id="CP099489">
    <property type="protein sequence ID" value="USQ82002.1"/>
    <property type="molecule type" value="Genomic_DNA"/>
</dbReference>
<feature type="compositionally biased region" description="Basic and acidic residues" evidence="1">
    <location>
        <begin position="1"/>
        <end position="10"/>
    </location>
</feature>
<evidence type="ECO:0000313" key="3">
    <source>
        <dbReference type="EMBL" id="USQ82002.1"/>
    </source>
</evidence>
<keyword evidence="4" id="KW-1185">Reference proteome</keyword>
<dbReference type="GO" id="GO:0004519">
    <property type="term" value="F:endonuclease activity"/>
    <property type="evidence" value="ECO:0007669"/>
    <property type="project" value="UniProtKB-KW"/>
</dbReference>
<reference evidence="3" key="1">
    <citation type="submission" date="2022-06" db="EMBL/GenBank/DDBJ databases">
        <title>Ornithinimicrobium HY1793.</title>
        <authorList>
            <person name="Huang Y."/>
        </authorList>
    </citation>
    <scope>NUCLEOTIDE SEQUENCE</scope>
    <source>
        <strain evidence="3">HY1793</strain>
    </source>
</reference>
<dbReference type="SMART" id="SM00507">
    <property type="entry name" value="HNHc"/>
    <property type="match status" value="1"/>
</dbReference>
<feature type="compositionally biased region" description="Basic and acidic residues" evidence="1">
    <location>
        <begin position="507"/>
        <end position="522"/>
    </location>
</feature>
<feature type="region of interest" description="Disordered" evidence="1">
    <location>
        <begin position="478"/>
        <end position="584"/>
    </location>
</feature>
<name>A0ABY4Z0U4_9MICO</name>
<feature type="compositionally biased region" description="Pro residues" evidence="1">
    <location>
        <begin position="11"/>
        <end position="21"/>
    </location>
</feature>
<organism evidence="3 4">
    <name type="scientific">Ornithinimicrobium faecis</name>
    <dbReference type="NCBI Taxonomy" id="2934158"/>
    <lineage>
        <taxon>Bacteria</taxon>
        <taxon>Bacillati</taxon>
        <taxon>Actinomycetota</taxon>
        <taxon>Actinomycetes</taxon>
        <taxon>Micrococcales</taxon>
        <taxon>Ornithinimicrobiaceae</taxon>
        <taxon>Ornithinimicrobium</taxon>
    </lineage>
</organism>
<keyword evidence="3" id="KW-0378">Hydrolase</keyword>
<sequence>MSVETHREPPPTELPTEPPTELPTGPLTAAEVTGWLRRLAVGGGLAPLGATAAGDLCDLLGALESVKNATSAAQARATVLAAEALTEAAVAGGTPEATADKGVAQQLALARRESPFAGRRHVGFARAVVSEMPCTHAALTAGLISEWTATQIVKETACLSLAHRQAVDAHLEGRFGTDSHRALVAAAKAKAYELDPYSVANRGRRARSDRRVSVRPAPDVMAIVSGYLPVADGVACYKALNEAAKGVKSAGDERSLDQIRADLFTQRLTGRVPAEGVNIELGLVMTDRALLGQDETPARLEGYGPIPAPMARDLVRDGQADSGDQGAQGLAQRAVVWLRRLYADPVTGVLVEQDSRRRTFTGALRRFLVARDQVCRTPWCDAPVRHADHVLPWARGGRTTADEGEGLCEACNYAKETTGWSHEVVDLPDGTHTVKITTPTGHTYYSQPPPVLPSLGDQGSAVPCAGVPSVDVPCAGVPRTQQRPWLDPETSGHGPETGRASAMCCTRESRVITLRLKDDETPRSASGSQRPPGRQATVKRRLLQFGAWRVASHGGDDGTAHPTDPADQPSPLERHLSERLAQAV</sequence>
<feature type="region of interest" description="Disordered" evidence="1">
    <location>
        <begin position="1"/>
        <end position="27"/>
    </location>
</feature>
<keyword evidence="3" id="KW-0540">Nuclease</keyword>
<evidence type="ECO:0000259" key="2">
    <source>
        <dbReference type="SMART" id="SM00507"/>
    </source>
</evidence>
<dbReference type="InterPro" id="IPR003870">
    <property type="entry name" value="DUF222"/>
</dbReference>
<evidence type="ECO:0000313" key="4">
    <source>
        <dbReference type="Proteomes" id="UP001056455"/>
    </source>
</evidence>
<dbReference type="RefSeq" id="WP_252595542.1">
    <property type="nucleotide sequence ID" value="NZ_CP099489.1"/>
</dbReference>